<feature type="compositionally biased region" description="Polar residues" evidence="1">
    <location>
        <begin position="108"/>
        <end position="124"/>
    </location>
</feature>
<protein>
    <submittedName>
        <fullName evidence="2">Uncharacterized protein</fullName>
    </submittedName>
</protein>
<proteinExistence type="predicted"/>
<reference evidence="2 3" key="1">
    <citation type="submission" date="2024-06" db="EMBL/GenBank/DDBJ databases">
        <title>A chromosome level genome sequence of Diviner's sage (Salvia divinorum).</title>
        <authorList>
            <person name="Ford S.A."/>
            <person name="Ro D.-K."/>
            <person name="Ness R.W."/>
            <person name="Phillips M.A."/>
        </authorList>
    </citation>
    <scope>NUCLEOTIDE SEQUENCE [LARGE SCALE GENOMIC DNA]</scope>
    <source>
        <strain evidence="2">SAF-2024a</strain>
        <tissue evidence="2">Leaf</tissue>
    </source>
</reference>
<evidence type="ECO:0000256" key="1">
    <source>
        <dbReference type="SAM" id="MobiDB-lite"/>
    </source>
</evidence>
<name>A0ABD1H0F9_SALDI</name>
<comment type="caution">
    <text evidence="2">The sequence shown here is derived from an EMBL/GenBank/DDBJ whole genome shotgun (WGS) entry which is preliminary data.</text>
</comment>
<dbReference type="EMBL" id="JBEAFC010000007">
    <property type="protein sequence ID" value="KAL1548679.1"/>
    <property type="molecule type" value="Genomic_DNA"/>
</dbReference>
<organism evidence="2 3">
    <name type="scientific">Salvia divinorum</name>
    <name type="common">Maria pastora</name>
    <name type="synonym">Diviner's sage</name>
    <dbReference type="NCBI Taxonomy" id="28513"/>
    <lineage>
        <taxon>Eukaryota</taxon>
        <taxon>Viridiplantae</taxon>
        <taxon>Streptophyta</taxon>
        <taxon>Embryophyta</taxon>
        <taxon>Tracheophyta</taxon>
        <taxon>Spermatophyta</taxon>
        <taxon>Magnoliopsida</taxon>
        <taxon>eudicotyledons</taxon>
        <taxon>Gunneridae</taxon>
        <taxon>Pentapetalae</taxon>
        <taxon>asterids</taxon>
        <taxon>lamiids</taxon>
        <taxon>Lamiales</taxon>
        <taxon>Lamiaceae</taxon>
        <taxon>Nepetoideae</taxon>
        <taxon>Mentheae</taxon>
        <taxon>Salviinae</taxon>
        <taxon>Salvia</taxon>
        <taxon>Salvia subgen. Calosphace</taxon>
    </lineage>
</organism>
<keyword evidence="3" id="KW-1185">Reference proteome</keyword>
<evidence type="ECO:0000313" key="2">
    <source>
        <dbReference type="EMBL" id="KAL1548679.1"/>
    </source>
</evidence>
<evidence type="ECO:0000313" key="3">
    <source>
        <dbReference type="Proteomes" id="UP001567538"/>
    </source>
</evidence>
<dbReference type="AlphaFoldDB" id="A0ABD1H0F9"/>
<feature type="region of interest" description="Disordered" evidence="1">
    <location>
        <begin position="101"/>
        <end position="124"/>
    </location>
</feature>
<gene>
    <name evidence="2" type="ORF">AAHA92_16883</name>
</gene>
<dbReference type="Proteomes" id="UP001567538">
    <property type="component" value="Unassembled WGS sequence"/>
</dbReference>
<sequence>MTANKYGRRLGNVHRRLGNVFEVTGAQHAAIEQGTRRETQLSRAARHGRVWLSGASSSLLAMVVRVGAIVSGVHELAPVSNGNINDIRMGCAAGWVVSNPKQHASGVENRTTTNSDQWESNLPS</sequence>
<accession>A0ABD1H0F9</accession>